<keyword evidence="3" id="KW-0813">Transport</keyword>
<sequence>MIGEWLVAALILLGAVLCAVSSFGLIRMPDVYTRSHAATKSSTLGVMSILLGAFLYFLLMHQVTSAKMLLAIAFLFATAPVAGHMIGRAAYRSGVPLSERSVQDDLAKKLRSENKRTGA</sequence>
<dbReference type="NCBIfam" id="NF009314">
    <property type="entry name" value="PRK12674.1-2"/>
    <property type="match status" value="1"/>
</dbReference>
<comment type="similarity">
    <text evidence="2">Belongs to the CPA3 antiporters (TC 2.A.63) subunit G family.</text>
</comment>
<name>A0A5R9GF31_9BACL</name>
<dbReference type="GO" id="GO:0015385">
    <property type="term" value="F:sodium:proton antiporter activity"/>
    <property type="evidence" value="ECO:0007669"/>
    <property type="project" value="TreeGrafter"/>
</dbReference>
<dbReference type="OrthoDB" id="9806575at2"/>
<dbReference type="InterPro" id="IPR005133">
    <property type="entry name" value="PhaG_MnhG_YufB"/>
</dbReference>
<keyword evidence="3" id="KW-0050">Antiport</keyword>
<dbReference type="AlphaFoldDB" id="A0A5R9GF31"/>
<proteinExistence type="inferred from homology"/>
<evidence type="ECO:0000256" key="3">
    <source>
        <dbReference type="ARBA" id="ARBA00022449"/>
    </source>
</evidence>
<keyword evidence="4" id="KW-0472">Membrane</keyword>
<organism evidence="5 6">
    <name type="scientific">Paenibacillus antri</name>
    <dbReference type="NCBI Taxonomy" id="2582848"/>
    <lineage>
        <taxon>Bacteria</taxon>
        <taxon>Bacillati</taxon>
        <taxon>Bacillota</taxon>
        <taxon>Bacilli</taxon>
        <taxon>Bacillales</taxon>
        <taxon>Paenibacillaceae</taxon>
        <taxon>Paenibacillus</taxon>
    </lineage>
</organism>
<reference evidence="5 6" key="1">
    <citation type="submission" date="2019-05" db="EMBL/GenBank/DDBJ databases">
        <authorList>
            <person name="Narsing Rao M.P."/>
            <person name="Li W.J."/>
        </authorList>
    </citation>
    <scope>NUCLEOTIDE SEQUENCE [LARGE SCALE GENOMIC DNA]</scope>
    <source>
        <strain evidence="5 6">SYSU_K30003</strain>
    </source>
</reference>
<dbReference type="PANTHER" id="PTHR34703:SF1">
    <property type="entry name" value="ANTIPORTER SUBUNIT MNHG2-RELATED"/>
    <property type="match status" value="1"/>
</dbReference>
<evidence type="ECO:0000256" key="2">
    <source>
        <dbReference type="ARBA" id="ARBA00008404"/>
    </source>
</evidence>
<comment type="caution">
    <text evidence="5">The sequence shown here is derived from an EMBL/GenBank/DDBJ whole genome shotgun (WGS) entry which is preliminary data.</text>
</comment>
<feature type="transmembrane region" description="Helical" evidence="4">
    <location>
        <begin position="71"/>
        <end position="91"/>
    </location>
</feature>
<dbReference type="EMBL" id="VCIW01000002">
    <property type="protein sequence ID" value="TLS53769.1"/>
    <property type="molecule type" value="Genomic_DNA"/>
</dbReference>
<dbReference type="NCBIfam" id="TIGR01300">
    <property type="entry name" value="CPA3_mnhG_phaG"/>
    <property type="match status" value="1"/>
</dbReference>
<evidence type="ECO:0000313" key="6">
    <source>
        <dbReference type="Proteomes" id="UP000309676"/>
    </source>
</evidence>
<feature type="transmembrane region" description="Helical" evidence="4">
    <location>
        <begin position="38"/>
        <end position="59"/>
    </location>
</feature>
<feature type="transmembrane region" description="Helical" evidence="4">
    <location>
        <begin position="6"/>
        <end position="26"/>
    </location>
</feature>
<protein>
    <submittedName>
        <fullName evidence="5">Na+/H+ antiporter subunit G</fullName>
    </submittedName>
</protein>
<dbReference type="GO" id="GO:0016020">
    <property type="term" value="C:membrane"/>
    <property type="evidence" value="ECO:0007669"/>
    <property type="project" value="UniProtKB-SubCell"/>
</dbReference>
<keyword evidence="4" id="KW-1133">Transmembrane helix</keyword>
<evidence type="ECO:0000313" key="5">
    <source>
        <dbReference type="EMBL" id="TLS53769.1"/>
    </source>
</evidence>
<dbReference type="Proteomes" id="UP000309676">
    <property type="component" value="Unassembled WGS sequence"/>
</dbReference>
<keyword evidence="6" id="KW-1185">Reference proteome</keyword>
<gene>
    <name evidence="5" type="ORF">FE782_04590</name>
</gene>
<dbReference type="Pfam" id="PF03334">
    <property type="entry name" value="PhaG_MnhG_YufB"/>
    <property type="match status" value="1"/>
</dbReference>
<accession>A0A5R9GF31</accession>
<keyword evidence="4" id="KW-0812">Transmembrane</keyword>
<dbReference type="PANTHER" id="PTHR34703">
    <property type="entry name" value="ANTIPORTER SUBUNIT MNHG2-RELATED"/>
    <property type="match status" value="1"/>
</dbReference>
<comment type="subcellular location">
    <subcellularLocation>
        <location evidence="1">Membrane</location>
        <topology evidence="1">Multi-pass membrane protein</topology>
    </subcellularLocation>
</comment>
<evidence type="ECO:0000256" key="1">
    <source>
        <dbReference type="ARBA" id="ARBA00004141"/>
    </source>
</evidence>
<evidence type="ECO:0000256" key="4">
    <source>
        <dbReference type="SAM" id="Phobius"/>
    </source>
</evidence>